<evidence type="ECO:0000259" key="13">
    <source>
        <dbReference type="Pfam" id="PF00520"/>
    </source>
</evidence>
<dbReference type="SUPFAM" id="SSF81324">
    <property type="entry name" value="Voltage-gated potassium channels"/>
    <property type="match status" value="1"/>
</dbReference>
<dbReference type="SUPFAM" id="SSF54695">
    <property type="entry name" value="POZ domain"/>
    <property type="match status" value="1"/>
</dbReference>
<gene>
    <name evidence="16" type="primary">LOC105845682</name>
</gene>
<feature type="domain" description="Potassium channel tetramerisation-type BTB" evidence="14">
    <location>
        <begin position="64"/>
        <end position="150"/>
    </location>
</feature>
<dbReference type="InterPro" id="IPR003131">
    <property type="entry name" value="T1-type_BTB"/>
</dbReference>
<comment type="subcellular location">
    <subcellularLocation>
        <location evidence="1">Membrane</location>
        <topology evidence="1">Multi-pass membrane protein</topology>
    </subcellularLocation>
</comment>
<keyword evidence="5" id="KW-0631">Potassium channel</keyword>
<name>A0ABM4CGM1_HYDVU</name>
<dbReference type="Pfam" id="PF02214">
    <property type="entry name" value="BTB_2"/>
    <property type="match status" value="1"/>
</dbReference>
<evidence type="ECO:0000256" key="7">
    <source>
        <dbReference type="ARBA" id="ARBA00022958"/>
    </source>
</evidence>
<evidence type="ECO:0000256" key="12">
    <source>
        <dbReference type="SAM" id="Phobius"/>
    </source>
</evidence>
<evidence type="ECO:0000256" key="9">
    <source>
        <dbReference type="ARBA" id="ARBA00023065"/>
    </source>
</evidence>
<feature type="transmembrane region" description="Helical" evidence="12">
    <location>
        <begin position="362"/>
        <end position="378"/>
    </location>
</feature>
<dbReference type="Gene3D" id="1.10.287.70">
    <property type="match status" value="1"/>
</dbReference>
<keyword evidence="6" id="KW-0851">Voltage-gated channel</keyword>
<evidence type="ECO:0000256" key="5">
    <source>
        <dbReference type="ARBA" id="ARBA00022826"/>
    </source>
</evidence>
<reference evidence="16" key="1">
    <citation type="submission" date="2025-08" db="UniProtKB">
        <authorList>
            <consortium name="RefSeq"/>
        </authorList>
    </citation>
    <scope>IDENTIFICATION</scope>
</reference>
<feature type="transmembrane region" description="Helical" evidence="12">
    <location>
        <begin position="226"/>
        <end position="246"/>
    </location>
</feature>
<dbReference type="InterPro" id="IPR005821">
    <property type="entry name" value="Ion_trans_dom"/>
</dbReference>
<dbReference type="GeneID" id="105845682"/>
<evidence type="ECO:0000256" key="10">
    <source>
        <dbReference type="ARBA" id="ARBA00023136"/>
    </source>
</evidence>
<evidence type="ECO:0000313" key="16">
    <source>
        <dbReference type="RefSeq" id="XP_065660866.1"/>
    </source>
</evidence>
<dbReference type="InterPro" id="IPR028325">
    <property type="entry name" value="VG_K_chnl"/>
</dbReference>
<keyword evidence="11" id="KW-0407">Ion channel</keyword>
<dbReference type="Gene3D" id="3.30.710.10">
    <property type="entry name" value="Potassium Channel Kv1.1, Chain A"/>
    <property type="match status" value="1"/>
</dbReference>
<evidence type="ECO:0000256" key="2">
    <source>
        <dbReference type="ARBA" id="ARBA00022448"/>
    </source>
</evidence>
<proteinExistence type="predicted"/>
<dbReference type="PANTHER" id="PTHR11537">
    <property type="entry name" value="VOLTAGE-GATED POTASSIUM CHANNEL"/>
    <property type="match status" value="1"/>
</dbReference>
<dbReference type="Gene3D" id="1.20.120.350">
    <property type="entry name" value="Voltage-gated potassium channels. Chain C"/>
    <property type="match status" value="1"/>
</dbReference>
<dbReference type="Pfam" id="PF00520">
    <property type="entry name" value="Ion_trans"/>
    <property type="match status" value="1"/>
</dbReference>
<evidence type="ECO:0000256" key="4">
    <source>
        <dbReference type="ARBA" id="ARBA00022692"/>
    </source>
</evidence>
<keyword evidence="7" id="KW-0630">Potassium</keyword>
<feature type="transmembrane region" description="Helical" evidence="12">
    <location>
        <begin position="390"/>
        <end position="416"/>
    </location>
</feature>
<organism evidence="15 16">
    <name type="scientific">Hydra vulgaris</name>
    <name type="common">Hydra</name>
    <name type="synonym">Hydra attenuata</name>
    <dbReference type="NCBI Taxonomy" id="6087"/>
    <lineage>
        <taxon>Eukaryota</taxon>
        <taxon>Metazoa</taxon>
        <taxon>Cnidaria</taxon>
        <taxon>Hydrozoa</taxon>
        <taxon>Hydroidolina</taxon>
        <taxon>Anthoathecata</taxon>
        <taxon>Aplanulata</taxon>
        <taxon>Hydridae</taxon>
        <taxon>Hydra</taxon>
    </lineage>
</organism>
<evidence type="ECO:0000259" key="14">
    <source>
        <dbReference type="Pfam" id="PF02214"/>
    </source>
</evidence>
<evidence type="ECO:0000256" key="3">
    <source>
        <dbReference type="ARBA" id="ARBA00022538"/>
    </source>
</evidence>
<dbReference type="RefSeq" id="XP_065660866.1">
    <property type="nucleotide sequence ID" value="XM_065804794.1"/>
</dbReference>
<keyword evidence="4 12" id="KW-0812">Transmembrane</keyword>
<feature type="transmembrane region" description="Helical" evidence="12">
    <location>
        <begin position="192"/>
        <end position="214"/>
    </location>
</feature>
<keyword evidence="9" id="KW-0406">Ion transport</keyword>
<dbReference type="PRINTS" id="PR00169">
    <property type="entry name" value="KCHANNEL"/>
</dbReference>
<dbReference type="InterPro" id="IPR027359">
    <property type="entry name" value="Volt_channel_dom_sf"/>
</dbReference>
<dbReference type="InterPro" id="IPR011333">
    <property type="entry name" value="SKP1/BTB/POZ_sf"/>
</dbReference>
<feature type="transmembrane region" description="Helical" evidence="12">
    <location>
        <begin position="323"/>
        <end position="342"/>
    </location>
</feature>
<keyword evidence="3" id="KW-0633">Potassium transport</keyword>
<evidence type="ECO:0000256" key="6">
    <source>
        <dbReference type="ARBA" id="ARBA00022882"/>
    </source>
</evidence>
<feature type="transmembrane region" description="Helical" evidence="12">
    <location>
        <begin position="258"/>
        <end position="279"/>
    </location>
</feature>
<keyword evidence="10 12" id="KW-0472">Membrane</keyword>
<dbReference type="PANTHER" id="PTHR11537:SF113">
    <property type="entry name" value="POTASSIUM VOLTAGE-GATED CHANNEL PROTEIN SHAKER"/>
    <property type="match status" value="1"/>
</dbReference>
<keyword evidence="15" id="KW-1185">Reference proteome</keyword>
<accession>A0ABM4CGM1</accession>
<protein>
    <submittedName>
        <fullName evidence="16">Potassium voltage-gated channel subfamily A member 6</fullName>
    </submittedName>
</protein>
<evidence type="ECO:0000256" key="1">
    <source>
        <dbReference type="ARBA" id="ARBA00004141"/>
    </source>
</evidence>
<evidence type="ECO:0000256" key="11">
    <source>
        <dbReference type="ARBA" id="ARBA00023303"/>
    </source>
</evidence>
<evidence type="ECO:0000256" key="8">
    <source>
        <dbReference type="ARBA" id="ARBA00022989"/>
    </source>
</evidence>
<evidence type="ECO:0000313" key="15">
    <source>
        <dbReference type="Proteomes" id="UP001652625"/>
    </source>
</evidence>
<dbReference type="Proteomes" id="UP001652625">
    <property type="component" value="Chromosome 09"/>
</dbReference>
<keyword evidence="8 12" id="KW-1133">Transmembrane helix</keyword>
<keyword evidence="2" id="KW-0813">Transport</keyword>
<feature type="domain" description="Ion transport" evidence="13">
    <location>
        <begin position="199"/>
        <end position="412"/>
    </location>
</feature>
<sequence>MLVRCASVAGMTLTPPVNPNTKHPLGPNHSKLKQLNSIDLYECNTALHFHALQLGSLVLNERRIKISVRGTIFETFERTLETYPNTLLGNIYKRDQFFDKGLGIYVLDRCVYSFDSVLFYYQSKGTLAKPPIVPREQFYEELNFYEIEGFIDERHIEDLQFLKQNNKKIGDLPNGNYRSNIWKFVNYFNDSFFQIIYTNINLAVTILSIIAYCLETVPSLKNNKTWIQIEIITGILFSFEFIITAYSSPNLKELRCSLNIILDFMSIIFCVLHVTFYFSAFKNKFAVAIQFVRVIRIFKLTKFSVALRLFIYTLYKCSQSLQVFFIAVGTFCFVNAALMFLIENEFNPDLEKNQFQSILDSMWYSIITATAVGYGDVVPTTSLGKLFGSFVAVTGIIIFCIQQPVLVNHFISIYYLPEVMSKVDTLRKRAIIQMRQTLLGTV</sequence>